<keyword evidence="2" id="KW-0812">Transmembrane</keyword>
<accession>A0A3D9H9F7</accession>
<evidence type="ECO:0000256" key="2">
    <source>
        <dbReference type="SAM" id="Phobius"/>
    </source>
</evidence>
<comment type="caution">
    <text evidence="3">The sequence shown here is derived from an EMBL/GenBank/DDBJ whole genome shotgun (WGS) entry which is preliminary data.</text>
</comment>
<dbReference type="AlphaFoldDB" id="A0A3D9H9F7"/>
<evidence type="ECO:0000313" key="4">
    <source>
        <dbReference type="Proteomes" id="UP000256845"/>
    </source>
</evidence>
<evidence type="ECO:0000313" key="3">
    <source>
        <dbReference type="EMBL" id="RED46118.1"/>
    </source>
</evidence>
<gene>
    <name evidence="3" type="ORF">DFP90_11027</name>
</gene>
<feature type="compositionally biased region" description="Basic and acidic residues" evidence="1">
    <location>
        <begin position="73"/>
        <end position="98"/>
    </location>
</feature>
<keyword evidence="2" id="KW-1133">Transmembrane helix</keyword>
<dbReference type="OrthoDB" id="7357768at2"/>
<dbReference type="Proteomes" id="UP000256845">
    <property type="component" value="Unassembled WGS sequence"/>
</dbReference>
<feature type="region of interest" description="Disordered" evidence="1">
    <location>
        <begin position="70"/>
        <end position="115"/>
    </location>
</feature>
<evidence type="ECO:0000256" key="1">
    <source>
        <dbReference type="SAM" id="MobiDB-lite"/>
    </source>
</evidence>
<name>A0A3D9H9F7_9PROT</name>
<protein>
    <submittedName>
        <fullName evidence="3">Uncharacterized protein DUF1049</fullName>
    </submittedName>
</protein>
<feature type="transmembrane region" description="Helical" evidence="2">
    <location>
        <begin position="44"/>
        <end position="65"/>
    </location>
</feature>
<sequence>MRLINWLVALPVTLLAISFAASNLERVEFKLWPLPMTFDPHLPLFTFCVLLIGFLLGAVTTWVGASRTRSRARQAERKSQQQAREINDLERKVNENKPDQALLKPQQDKTVLPPQ</sequence>
<keyword evidence="2" id="KW-0472">Membrane</keyword>
<keyword evidence="4" id="KW-1185">Reference proteome</keyword>
<proteinExistence type="predicted"/>
<reference evidence="3 4" key="1">
    <citation type="submission" date="2018-07" db="EMBL/GenBank/DDBJ databases">
        <title>Genomic Encyclopedia of Type Strains, Phase III (KMG-III): the genomes of soil and plant-associated and newly described type strains.</title>
        <authorList>
            <person name="Whitman W."/>
        </authorList>
    </citation>
    <scope>NUCLEOTIDE SEQUENCE [LARGE SCALE GENOMIC DNA]</scope>
    <source>
        <strain evidence="3 4">CECT 8488</strain>
    </source>
</reference>
<dbReference type="RefSeq" id="WP_115938046.1">
    <property type="nucleotide sequence ID" value="NZ_QRDW01000010.1"/>
</dbReference>
<organism evidence="3 4">
    <name type="scientific">Aestuariispira insulae</name>
    <dbReference type="NCBI Taxonomy" id="1461337"/>
    <lineage>
        <taxon>Bacteria</taxon>
        <taxon>Pseudomonadati</taxon>
        <taxon>Pseudomonadota</taxon>
        <taxon>Alphaproteobacteria</taxon>
        <taxon>Rhodospirillales</taxon>
        <taxon>Kiloniellaceae</taxon>
        <taxon>Aestuariispira</taxon>
    </lineage>
</organism>
<dbReference type="EMBL" id="QRDW01000010">
    <property type="protein sequence ID" value="RED46118.1"/>
    <property type="molecule type" value="Genomic_DNA"/>
</dbReference>